<name>A7A7N8_BIFAD</name>
<dbReference type="Proteomes" id="UP000003773">
    <property type="component" value="Unassembled WGS sequence"/>
</dbReference>
<reference evidence="2 3" key="1">
    <citation type="submission" date="2007-04" db="EMBL/GenBank/DDBJ databases">
        <authorList>
            <person name="Fulton L."/>
            <person name="Clifton S."/>
            <person name="Fulton B."/>
            <person name="Xu J."/>
            <person name="Minx P."/>
            <person name="Pepin K.H."/>
            <person name="Johnson M."/>
            <person name="Thiruvilangam P."/>
            <person name="Bhonagiri V."/>
            <person name="Nash W.E."/>
            <person name="Mardis E.R."/>
            <person name="Wilson R.K."/>
        </authorList>
    </citation>
    <scope>NUCLEOTIDE SEQUENCE [LARGE SCALE GENOMIC DNA]</scope>
    <source>
        <strain evidence="2 3">L2-32</strain>
    </source>
</reference>
<comment type="caution">
    <text evidence="2">The sequence shown here is derived from an EMBL/GenBank/DDBJ whole genome shotgun (WGS) entry which is preliminary data.</text>
</comment>
<gene>
    <name evidence="2" type="ORF">BIFADO_01877</name>
</gene>
<feature type="region of interest" description="Disordered" evidence="1">
    <location>
        <begin position="17"/>
        <end position="50"/>
    </location>
</feature>
<protein>
    <submittedName>
        <fullName evidence="2">Uncharacterized protein</fullName>
    </submittedName>
</protein>
<reference evidence="2 3" key="2">
    <citation type="submission" date="2007-05" db="EMBL/GenBank/DDBJ databases">
        <title>Draft genome sequence of Bifidobacterium adolescentis (L2-32).</title>
        <authorList>
            <person name="Sudarsanam P."/>
            <person name="Ley R."/>
            <person name="Guruge J."/>
            <person name="Turnbaugh P.J."/>
            <person name="Mahowald M."/>
            <person name="Liep D."/>
            <person name="Gordon J."/>
        </authorList>
    </citation>
    <scope>NUCLEOTIDE SEQUENCE [LARGE SCALE GENOMIC DNA]</scope>
    <source>
        <strain evidence="2 3">L2-32</strain>
    </source>
</reference>
<dbReference type="HOGENOM" id="CLU_3115018_0_0_11"/>
<proteinExistence type="predicted"/>
<accession>A7A7N8</accession>
<dbReference type="EMBL" id="AAXD02000061">
    <property type="protein sequence ID" value="EDN82382.1"/>
    <property type="molecule type" value="Genomic_DNA"/>
</dbReference>
<dbReference type="AlphaFoldDB" id="A7A7N8"/>
<feature type="compositionally biased region" description="Polar residues" evidence="1">
    <location>
        <begin position="39"/>
        <end position="50"/>
    </location>
</feature>
<organism evidence="2 3">
    <name type="scientific">Bifidobacterium adolescentis L2-32</name>
    <dbReference type="NCBI Taxonomy" id="411481"/>
    <lineage>
        <taxon>Bacteria</taxon>
        <taxon>Bacillati</taxon>
        <taxon>Actinomycetota</taxon>
        <taxon>Actinomycetes</taxon>
        <taxon>Bifidobacteriales</taxon>
        <taxon>Bifidobacteriaceae</taxon>
        <taxon>Bifidobacterium</taxon>
    </lineage>
</organism>
<evidence type="ECO:0000256" key="1">
    <source>
        <dbReference type="SAM" id="MobiDB-lite"/>
    </source>
</evidence>
<evidence type="ECO:0000313" key="3">
    <source>
        <dbReference type="Proteomes" id="UP000003773"/>
    </source>
</evidence>
<sequence length="50" mass="5657">MRHVVFVALVALNEARQSDHSAVPAQRKMIESRPPNYEGQKSSSTAHLRR</sequence>
<evidence type="ECO:0000313" key="2">
    <source>
        <dbReference type="EMBL" id="EDN82382.1"/>
    </source>
</evidence>